<dbReference type="PANTHER" id="PTHR32089:SF112">
    <property type="entry name" value="LYSOZYME-LIKE PROTEIN-RELATED"/>
    <property type="match status" value="1"/>
</dbReference>
<protein>
    <recommendedName>
        <fullName evidence="10">Methyl-accepting chemotaxis protein</fullName>
    </recommendedName>
</protein>
<feature type="domain" description="Methyl-accepting transducer" evidence="6">
    <location>
        <begin position="265"/>
        <end position="501"/>
    </location>
</feature>
<gene>
    <name evidence="8" type="ORF">OSSY52_04860</name>
</gene>
<evidence type="ECO:0000259" key="7">
    <source>
        <dbReference type="PROSITE" id="PS50885"/>
    </source>
</evidence>
<name>A0A7G1G316_9BACT</name>
<dbReference type="GO" id="GO:0004888">
    <property type="term" value="F:transmembrane signaling receptor activity"/>
    <property type="evidence" value="ECO:0007669"/>
    <property type="project" value="InterPro"/>
</dbReference>
<keyword evidence="9" id="KW-1185">Reference proteome</keyword>
<comment type="similarity">
    <text evidence="2">Belongs to the methyl-accepting chemotaxis (MCP) protein family.</text>
</comment>
<accession>A0A7G1G316</accession>
<dbReference type="PROSITE" id="PS50885">
    <property type="entry name" value="HAMP"/>
    <property type="match status" value="1"/>
</dbReference>
<dbReference type="KEGG" id="ocy:OSSY52_04860"/>
<proteinExistence type="inferred from homology"/>
<reference evidence="8 9" key="1">
    <citation type="submission" date="2018-06" db="EMBL/GenBank/DDBJ databases">
        <title>Genome sequencing of Oceanotoga sp. sy52.</title>
        <authorList>
            <person name="Mori K."/>
        </authorList>
    </citation>
    <scope>NUCLEOTIDE SEQUENCE [LARGE SCALE GENOMIC DNA]</scope>
    <source>
        <strain evidence="9">sy52</strain>
    </source>
</reference>
<dbReference type="Gene3D" id="1.10.287.950">
    <property type="entry name" value="Methyl-accepting chemotaxis protein"/>
    <property type="match status" value="1"/>
</dbReference>
<dbReference type="PROSITE" id="PS50111">
    <property type="entry name" value="CHEMOTAXIS_TRANSDUC_2"/>
    <property type="match status" value="1"/>
</dbReference>
<sequence length="552" mass="61123">MKIKTKVFLLVSVLILLQLIFFVMSNNFFSTVLKNEDKLTSVYMKNLKNIGNYSTVFMESRKLIAEYLAFNDIALKTNAEEKMKKLIEDISRLNIENKDETLKKEAINKINTYLSLLKTYKSVEEIKNNVKNFKKVGNDAISAFSKLQIAIEKSVDDFGNKNENIIKNSKKIGIYIIIISFFIGITISWILIRSLANTLIILMNYAKHLSERNYNVKIPKTKDKSELGQLINIFKTMHNQLVKDMKNIKEESINLKNSMKDINETLESTAEATQETTTATAEISTEIESITAAIQETTASIEEISSATKLIADEATEAAQFGHDSTEEAEEAGNTVKKSIDKMVEITEVTKEIETVVKEFNDSSAKISNFVETVASIAEQTNLLSLNAAIEAARAGEAGKGFAVVAEEVRVLAEESRKAADEIKIVVEGIIKVSNEAMNVSNLVNKKVEEGSDLSNEAGKNLKKILKSVKDITAKLESIAAAVQEQTASVDEIANAMTELSDNSVKVNGSVQEITAATEEHTANIETITSETTKTLELSDRLAAIVKQFKLN</sequence>
<keyword evidence="5" id="KW-0812">Transmembrane</keyword>
<dbReference type="AlphaFoldDB" id="A0A7G1G316"/>
<dbReference type="GO" id="GO:0016020">
    <property type="term" value="C:membrane"/>
    <property type="evidence" value="ECO:0007669"/>
    <property type="project" value="InterPro"/>
</dbReference>
<keyword evidence="5" id="KW-0472">Membrane</keyword>
<dbReference type="CDD" id="cd11386">
    <property type="entry name" value="MCP_signal"/>
    <property type="match status" value="1"/>
</dbReference>
<dbReference type="InterPro" id="IPR004089">
    <property type="entry name" value="MCPsignal_dom"/>
</dbReference>
<evidence type="ECO:0000256" key="2">
    <source>
        <dbReference type="ARBA" id="ARBA00029447"/>
    </source>
</evidence>
<evidence type="ECO:0008006" key="10">
    <source>
        <dbReference type="Google" id="ProtNLM"/>
    </source>
</evidence>
<organism evidence="8 9">
    <name type="scientific">Tepiditoga spiralis</name>
    <dbReference type="NCBI Taxonomy" id="2108365"/>
    <lineage>
        <taxon>Bacteria</taxon>
        <taxon>Thermotogati</taxon>
        <taxon>Thermotogota</taxon>
        <taxon>Thermotogae</taxon>
        <taxon>Petrotogales</taxon>
        <taxon>Petrotogaceae</taxon>
        <taxon>Tepiditoga</taxon>
    </lineage>
</organism>
<keyword evidence="1 3" id="KW-0807">Transducer</keyword>
<dbReference type="RefSeq" id="WP_190615456.1">
    <property type="nucleotide sequence ID" value="NZ_AP018712.1"/>
</dbReference>
<dbReference type="SMART" id="SM00283">
    <property type="entry name" value="MA"/>
    <property type="match status" value="1"/>
</dbReference>
<evidence type="ECO:0000313" key="9">
    <source>
        <dbReference type="Proteomes" id="UP000516361"/>
    </source>
</evidence>
<dbReference type="Pfam" id="PF00015">
    <property type="entry name" value="MCPsignal"/>
    <property type="match status" value="1"/>
</dbReference>
<dbReference type="Gene3D" id="6.10.340.10">
    <property type="match status" value="1"/>
</dbReference>
<feature type="coiled-coil region" evidence="4">
    <location>
        <begin position="76"/>
        <end position="103"/>
    </location>
</feature>
<feature type="domain" description="HAMP" evidence="7">
    <location>
        <begin position="193"/>
        <end position="246"/>
    </location>
</feature>
<dbReference type="InterPro" id="IPR003660">
    <property type="entry name" value="HAMP_dom"/>
</dbReference>
<dbReference type="InterPro" id="IPR004090">
    <property type="entry name" value="Chemotax_Me-accpt_rcpt"/>
</dbReference>
<dbReference type="EMBL" id="AP018712">
    <property type="protein sequence ID" value="BBE30345.1"/>
    <property type="molecule type" value="Genomic_DNA"/>
</dbReference>
<keyword evidence="5" id="KW-1133">Transmembrane helix</keyword>
<dbReference type="GO" id="GO:0007165">
    <property type="term" value="P:signal transduction"/>
    <property type="evidence" value="ECO:0007669"/>
    <property type="project" value="UniProtKB-KW"/>
</dbReference>
<dbReference type="Pfam" id="PF00672">
    <property type="entry name" value="HAMP"/>
    <property type="match status" value="1"/>
</dbReference>
<dbReference type="Proteomes" id="UP000516361">
    <property type="component" value="Chromosome"/>
</dbReference>
<dbReference type="SUPFAM" id="SSF58104">
    <property type="entry name" value="Methyl-accepting chemotaxis protein (MCP) signaling domain"/>
    <property type="match status" value="1"/>
</dbReference>
<evidence type="ECO:0000313" key="8">
    <source>
        <dbReference type="EMBL" id="BBE30345.1"/>
    </source>
</evidence>
<evidence type="ECO:0000256" key="3">
    <source>
        <dbReference type="PROSITE-ProRule" id="PRU00284"/>
    </source>
</evidence>
<dbReference type="PANTHER" id="PTHR32089">
    <property type="entry name" value="METHYL-ACCEPTING CHEMOTAXIS PROTEIN MCPB"/>
    <property type="match status" value="1"/>
</dbReference>
<evidence type="ECO:0000259" key="6">
    <source>
        <dbReference type="PROSITE" id="PS50111"/>
    </source>
</evidence>
<feature type="transmembrane region" description="Helical" evidence="5">
    <location>
        <begin position="172"/>
        <end position="192"/>
    </location>
</feature>
<keyword evidence="4" id="KW-0175">Coiled coil</keyword>
<dbReference type="PRINTS" id="PR00260">
    <property type="entry name" value="CHEMTRNSDUCR"/>
</dbReference>
<evidence type="ECO:0000256" key="1">
    <source>
        <dbReference type="ARBA" id="ARBA00023224"/>
    </source>
</evidence>
<evidence type="ECO:0000256" key="4">
    <source>
        <dbReference type="SAM" id="Coils"/>
    </source>
</evidence>
<evidence type="ECO:0000256" key="5">
    <source>
        <dbReference type="SAM" id="Phobius"/>
    </source>
</evidence>
<dbReference type="InParanoid" id="A0A7G1G316"/>
<dbReference type="GO" id="GO:0006935">
    <property type="term" value="P:chemotaxis"/>
    <property type="evidence" value="ECO:0007669"/>
    <property type="project" value="InterPro"/>
</dbReference>